<accession>A0AC58T332</accession>
<name>A0AC58T332_TOBAC</name>
<organism evidence="1 2">
    <name type="scientific">Nicotiana tabacum</name>
    <name type="common">Common tobacco</name>
    <dbReference type="NCBI Taxonomy" id="4097"/>
    <lineage>
        <taxon>Eukaryota</taxon>
        <taxon>Viridiplantae</taxon>
        <taxon>Streptophyta</taxon>
        <taxon>Embryophyta</taxon>
        <taxon>Tracheophyta</taxon>
        <taxon>Spermatophyta</taxon>
        <taxon>Magnoliopsida</taxon>
        <taxon>eudicotyledons</taxon>
        <taxon>Gunneridae</taxon>
        <taxon>Pentapetalae</taxon>
        <taxon>asterids</taxon>
        <taxon>lamiids</taxon>
        <taxon>Solanales</taxon>
        <taxon>Solanaceae</taxon>
        <taxon>Nicotianoideae</taxon>
        <taxon>Nicotianeae</taxon>
        <taxon>Nicotiana</taxon>
    </lineage>
</organism>
<dbReference type="RefSeq" id="XP_075091615.1">
    <property type="nucleotide sequence ID" value="XM_075235514.1"/>
</dbReference>
<sequence length="201" mass="23080">MTATSYDDVHRRLGFRVRNDGDTSLLDFAKAFDLVLANAYLKKREDHLVTFRSKVARTQIDYLLLRRSDRGLCTDCKVIPSECLLTQHRLLVMDLEVRRTRKKRVGYGQSNIKWGSLTKVNVEELGRSCWQWGHGGVAGTRVQGNVEAKKEAYLKLVECTNEEEKKTCRECYKKARKEEKLAVTTAKTAAFERLYEDLGGK</sequence>
<proteinExistence type="predicted"/>
<protein>
    <submittedName>
        <fullName evidence="2">Uncharacterized protein LOC142171810</fullName>
    </submittedName>
</protein>
<keyword evidence="1" id="KW-1185">Reference proteome</keyword>
<gene>
    <name evidence="2" type="primary">LOC142171810</name>
</gene>
<dbReference type="Proteomes" id="UP000790787">
    <property type="component" value="Chromosome 17"/>
</dbReference>
<reference evidence="2" key="2">
    <citation type="submission" date="2025-08" db="UniProtKB">
        <authorList>
            <consortium name="RefSeq"/>
        </authorList>
    </citation>
    <scope>IDENTIFICATION</scope>
    <source>
        <tissue evidence="2">Leaf</tissue>
    </source>
</reference>
<evidence type="ECO:0000313" key="2">
    <source>
        <dbReference type="RefSeq" id="XP_075091615.1"/>
    </source>
</evidence>
<reference evidence="1" key="1">
    <citation type="journal article" date="2014" name="Nat. Commun.">
        <title>The tobacco genome sequence and its comparison with those of tomato and potato.</title>
        <authorList>
            <person name="Sierro N."/>
            <person name="Battey J.N."/>
            <person name="Ouadi S."/>
            <person name="Bakaher N."/>
            <person name="Bovet L."/>
            <person name="Willig A."/>
            <person name="Goepfert S."/>
            <person name="Peitsch M.C."/>
            <person name="Ivanov N.V."/>
        </authorList>
    </citation>
    <scope>NUCLEOTIDE SEQUENCE [LARGE SCALE GENOMIC DNA]</scope>
</reference>
<evidence type="ECO:0000313" key="1">
    <source>
        <dbReference type="Proteomes" id="UP000790787"/>
    </source>
</evidence>